<reference evidence="2 3" key="1">
    <citation type="journal article" date="2019" name="Int. J. Syst. Evol. Microbiol.">
        <title>The Global Catalogue of Microorganisms (GCM) 10K type strain sequencing project: providing services to taxonomists for standard genome sequencing and annotation.</title>
        <authorList>
            <consortium name="The Broad Institute Genomics Platform"/>
            <consortium name="The Broad Institute Genome Sequencing Center for Infectious Disease"/>
            <person name="Wu L."/>
            <person name="Ma J."/>
        </authorList>
    </citation>
    <scope>NUCLEOTIDE SEQUENCE [LARGE SCALE GENOMIC DNA]</scope>
    <source>
        <strain evidence="2 3">JCM 6833</strain>
    </source>
</reference>
<organism evidence="2 3">
    <name type="scientific">Actinomadura fulvescens</name>
    <dbReference type="NCBI Taxonomy" id="46160"/>
    <lineage>
        <taxon>Bacteria</taxon>
        <taxon>Bacillati</taxon>
        <taxon>Actinomycetota</taxon>
        <taxon>Actinomycetes</taxon>
        <taxon>Streptosporangiales</taxon>
        <taxon>Thermomonosporaceae</taxon>
        <taxon>Actinomadura</taxon>
    </lineage>
</organism>
<dbReference type="SUPFAM" id="SSF53474">
    <property type="entry name" value="alpha/beta-Hydrolases"/>
    <property type="match status" value="1"/>
</dbReference>
<dbReference type="Proteomes" id="UP001501509">
    <property type="component" value="Unassembled WGS sequence"/>
</dbReference>
<dbReference type="EMBL" id="BAAATD010000025">
    <property type="protein sequence ID" value="GAA2638427.1"/>
    <property type="molecule type" value="Genomic_DNA"/>
</dbReference>
<dbReference type="InterPro" id="IPR000639">
    <property type="entry name" value="Epox_hydrolase-like"/>
</dbReference>
<dbReference type="PANTHER" id="PTHR43194:SF2">
    <property type="entry name" value="PEROXISOMAL MEMBRANE PROTEIN LPX1"/>
    <property type="match status" value="1"/>
</dbReference>
<sequence length="271" mass="28280">MTDHLDVPGGRIAHDITGEGPLVVLAPGMGDVRATFRLLVPKLTEAGHRVATVDLRGHGESSVPFDSYGIADGGRDLAALIRHLGGGPAVVLGNSFSSGTAAWLAATEPSLVSGIVLEAPFARPVTMNAVTRQLVRVVLSSPALWAMYYKSLLKGPKPADFPAYVKALKANLRERGRLAAARTMGLDRKAELSGVLARVSQPALVVMGAKDPDFPDPRAEAALVAGELAGRAETVMIEGSGHYPHQEFPGETAAAVLAFLGRVAPATRGDV</sequence>
<comment type="caution">
    <text evidence="2">The sequence shown here is derived from an EMBL/GenBank/DDBJ whole genome shotgun (WGS) entry which is preliminary data.</text>
</comment>
<dbReference type="PRINTS" id="PR00111">
    <property type="entry name" value="ABHYDROLASE"/>
</dbReference>
<proteinExistence type="predicted"/>
<dbReference type="Pfam" id="PF12697">
    <property type="entry name" value="Abhydrolase_6"/>
    <property type="match status" value="1"/>
</dbReference>
<evidence type="ECO:0000313" key="2">
    <source>
        <dbReference type="EMBL" id="GAA2638427.1"/>
    </source>
</evidence>
<dbReference type="InterPro" id="IPR000073">
    <property type="entry name" value="AB_hydrolase_1"/>
</dbReference>
<dbReference type="InterPro" id="IPR029058">
    <property type="entry name" value="AB_hydrolase_fold"/>
</dbReference>
<protein>
    <submittedName>
        <fullName evidence="2">Alpha/beta hydrolase</fullName>
    </submittedName>
</protein>
<dbReference type="Gene3D" id="3.40.50.1820">
    <property type="entry name" value="alpha/beta hydrolase"/>
    <property type="match status" value="1"/>
</dbReference>
<evidence type="ECO:0000259" key="1">
    <source>
        <dbReference type="Pfam" id="PF12697"/>
    </source>
</evidence>
<gene>
    <name evidence="2" type="ORF">GCM10010411_92950</name>
</gene>
<dbReference type="InterPro" id="IPR050228">
    <property type="entry name" value="Carboxylesterase_BioH"/>
</dbReference>
<dbReference type="RefSeq" id="WP_344549199.1">
    <property type="nucleotide sequence ID" value="NZ_BAAATD010000025.1"/>
</dbReference>
<accession>A0ABN3QYJ6</accession>
<keyword evidence="2" id="KW-0378">Hydrolase</keyword>
<evidence type="ECO:0000313" key="3">
    <source>
        <dbReference type="Proteomes" id="UP001501509"/>
    </source>
</evidence>
<dbReference type="PANTHER" id="PTHR43194">
    <property type="entry name" value="HYDROLASE ALPHA/BETA FOLD FAMILY"/>
    <property type="match status" value="1"/>
</dbReference>
<feature type="domain" description="AB hydrolase-1" evidence="1">
    <location>
        <begin position="23"/>
        <end position="255"/>
    </location>
</feature>
<keyword evidence="3" id="KW-1185">Reference proteome</keyword>
<dbReference type="PRINTS" id="PR00412">
    <property type="entry name" value="EPOXHYDRLASE"/>
</dbReference>
<name>A0ABN3QYJ6_9ACTN</name>
<dbReference type="GO" id="GO:0016787">
    <property type="term" value="F:hydrolase activity"/>
    <property type="evidence" value="ECO:0007669"/>
    <property type="project" value="UniProtKB-KW"/>
</dbReference>